<dbReference type="InterPro" id="IPR052210">
    <property type="entry name" value="LysM1-like"/>
</dbReference>
<dbReference type="CDD" id="cd00118">
    <property type="entry name" value="LysM"/>
    <property type="match status" value="1"/>
</dbReference>
<sequence length="90" mass="10344">MAKITSHKYTVFFNLVSVLFFVLMATRVESRYFTGTFFCRRDVQVNSGDTCYAIAQQYGLTLDTFYSYNPNVNCDDLSIGQYFCVVGAWI</sequence>
<name>A0ABD3J3Q7_EUCGL</name>
<dbReference type="InterPro" id="IPR018392">
    <property type="entry name" value="LysM"/>
</dbReference>
<gene>
    <name evidence="5" type="ORF">ACJRO7_034545</name>
</gene>
<accession>A0ABD3J3Q7</accession>
<dbReference type="InterPro" id="IPR036779">
    <property type="entry name" value="LysM_dom_sf"/>
</dbReference>
<dbReference type="PROSITE" id="PS51782">
    <property type="entry name" value="LYSM"/>
    <property type="match status" value="1"/>
</dbReference>
<evidence type="ECO:0000259" key="4">
    <source>
        <dbReference type="PROSITE" id="PS51782"/>
    </source>
</evidence>
<evidence type="ECO:0000256" key="2">
    <source>
        <dbReference type="ARBA" id="ARBA00023026"/>
    </source>
</evidence>
<protein>
    <recommendedName>
        <fullName evidence="4">LysM domain-containing protein</fullName>
    </recommendedName>
</protein>
<keyword evidence="3" id="KW-0732">Signal</keyword>
<feature type="signal peptide" evidence="3">
    <location>
        <begin position="1"/>
        <end position="30"/>
    </location>
</feature>
<keyword evidence="1" id="KW-0147">Chitin-binding</keyword>
<keyword evidence="6" id="KW-1185">Reference proteome</keyword>
<evidence type="ECO:0000313" key="5">
    <source>
        <dbReference type="EMBL" id="KAL3722192.1"/>
    </source>
</evidence>
<dbReference type="EMBL" id="JBJKBG010000009">
    <property type="protein sequence ID" value="KAL3722192.1"/>
    <property type="molecule type" value="Genomic_DNA"/>
</dbReference>
<dbReference type="SMART" id="SM00257">
    <property type="entry name" value="LysM"/>
    <property type="match status" value="1"/>
</dbReference>
<organism evidence="5 6">
    <name type="scientific">Eucalyptus globulus</name>
    <name type="common">Tasmanian blue gum</name>
    <dbReference type="NCBI Taxonomy" id="34317"/>
    <lineage>
        <taxon>Eukaryota</taxon>
        <taxon>Viridiplantae</taxon>
        <taxon>Streptophyta</taxon>
        <taxon>Embryophyta</taxon>
        <taxon>Tracheophyta</taxon>
        <taxon>Spermatophyta</taxon>
        <taxon>Magnoliopsida</taxon>
        <taxon>eudicotyledons</taxon>
        <taxon>Gunneridae</taxon>
        <taxon>Pentapetalae</taxon>
        <taxon>rosids</taxon>
        <taxon>malvids</taxon>
        <taxon>Myrtales</taxon>
        <taxon>Myrtaceae</taxon>
        <taxon>Myrtoideae</taxon>
        <taxon>Eucalypteae</taxon>
        <taxon>Eucalyptus</taxon>
    </lineage>
</organism>
<comment type="caution">
    <text evidence="5">The sequence shown here is derived from an EMBL/GenBank/DDBJ whole genome shotgun (WGS) entry which is preliminary data.</text>
</comment>
<dbReference type="Pfam" id="PF01476">
    <property type="entry name" value="LysM"/>
    <property type="match status" value="1"/>
</dbReference>
<dbReference type="PANTHER" id="PTHR34997:SF1">
    <property type="entry name" value="PEPTIDOGLYCAN-BINDING LYSIN DOMAIN"/>
    <property type="match status" value="1"/>
</dbReference>
<keyword evidence="2" id="KW-0843">Virulence</keyword>
<dbReference type="AlphaFoldDB" id="A0ABD3J3Q7"/>
<evidence type="ECO:0000256" key="1">
    <source>
        <dbReference type="ARBA" id="ARBA00022669"/>
    </source>
</evidence>
<feature type="chain" id="PRO_5044814982" description="LysM domain-containing protein" evidence="3">
    <location>
        <begin position="31"/>
        <end position="90"/>
    </location>
</feature>
<dbReference type="PANTHER" id="PTHR34997">
    <property type="entry name" value="AM15"/>
    <property type="match status" value="1"/>
</dbReference>
<evidence type="ECO:0000313" key="6">
    <source>
        <dbReference type="Proteomes" id="UP001634007"/>
    </source>
</evidence>
<feature type="domain" description="LysM" evidence="4">
    <location>
        <begin position="41"/>
        <end position="85"/>
    </location>
</feature>
<reference evidence="5 6" key="1">
    <citation type="submission" date="2024-11" db="EMBL/GenBank/DDBJ databases">
        <title>Chromosome-level genome assembly of Eucalyptus globulus Labill. provides insights into its genome evolution.</title>
        <authorList>
            <person name="Li X."/>
        </authorList>
    </citation>
    <scope>NUCLEOTIDE SEQUENCE [LARGE SCALE GENOMIC DNA]</scope>
    <source>
        <strain evidence="5">CL2024</strain>
        <tissue evidence="5">Fresh tender leaves</tissue>
    </source>
</reference>
<dbReference type="Proteomes" id="UP001634007">
    <property type="component" value="Unassembled WGS sequence"/>
</dbReference>
<dbReference type="SUPFAM" id="SSF54106">
    <property type="entry name" value="LysM domain"/>
    <property type="match status" value="1"/>
</dbReference>
<evidence type="ECO:0000256" key="3">
    <source>
        <dbReference type="SAM" id="SignalP"/>
    </source>
</evidence>
<proteinExistence type="predicted"/>
<dbReference type="Gene3D" id="3.10.350.10">
    <property type="entry name" value="LysM domain"/>
    <property type="match status" value="1"/>
</dbReference>
<dbReference type="GO" id="GO:0008061">
    <property type="term" value="F:chitin binding"/>
    <property type="evidence" value="ECO:0007669"/>
    <property type="project" value="UniProtKB-KW"/>
</dbReference>